<keyword evidence="1" id="KW-0472">Membrane</keyword>
<evidence type="ECO:0000256" key="1">
    <source>
        <dbReference type="SAM" id="Phobius"/>
    </source>
</evidence>
<evidence type="ECO:0000313" key="3">
    <source>
        <dbReference type="Proteomes" id="UP000244811"/>
    </source>
</evidence>
<organism evidence="2 3">
    <name type="scientific">Theileria orientalis</name>
    <dbReference type="NCBI Taxonomy" id="68886"/>
    <lineage>
        <taxon>Eukaryota</taxon>
        <taxon>Sar</taxon>
        <taxon>Alveolata</taxon>
        <taxon>Apicomplexa</taxon>
        <taxon>Aconoidasida</taxon>
        <taxon>Piroplasmida</taxon>
        <taxon>Theileriidae</taxon>
        <taxon>Theileria</taxon>
    </lineage>
</organism>
<feature type="transmembrane region" description="Helical" evidence="1">
    <location>
        <begin position="12"/>
        <end position="32"/>
    </location>
</feature>
<gene>
    <name evidence="2" type="ORF">MACK_003876</name>
</gene>
<dbReference type="Proteomes" id="UP000244811">
    <property type="component" value="Chromosome 3"/>
</dbReference>
<dbReference type="EMBL" id="CP056070">
    <property type="protein sequence ID" value="UVC49764.1"/>
    <property type="molecule type" value="Genomic_DNA"/>
</dbReference>
<keyword evidence="1" id="KW-0812">Transmembrane</keyword>
<protein>
    <submittedName>
        <fullName evidence="2">Uncharacterized protein</fullName>
    </submittedName>
</protein>
<sequence length="74" mass="8635">MDKFQLKARLYLISLLLIFFAITYFMLLRPLIFTSFTTTTHYLDSLKTSSKLTGFFFLLFSFLLMGIGTYLIVS</sequence>
<dbReference type="AlphaFoldDB" id="A0A976SJ00"/>
<proteinExistence type="predicted"/>
<evidence type="ECO:0000313" key="2">
    <source>
        <dbReference type="EMBL" id="UVC49764.1"/>
    </source>
</evidence>
<reference evidence="2" key="1">
    <citation type="submission" date="2022-07" db="EMBL/GenBank/DDBJ databases">
        <title>Evaluation of T. orientalis genome assembly methods using nanopore sequencing and analysis of variation between genomes.</title>
        <authorList>
            <person name="Yam J."/>
            <person name="Micallef M.L."/>
            <person name="Liu M."/>
            <person name="Djordjevic S.P."/>
            <person name="Bogema D.R."/>
            <person name="Jenkins C."/>
        </authorList>
    </citation>
    <scope>NUCLEOTIDE SEQUENCE</scope>
    <source>
        <strain evidence="2">Goon Nure</strain>
    </source>
</reference>
<accession>A0A976SJ00</accession>
<name>A0A976SJ00_THEOR</name>
<feature type="transmembrane region" description="Helical" evidence="1">
    <location>
        <begin position="52"/>
        <end position="73"/>
    </location>
</feature>
<keyword evidence="1" id="KW-1133">Transmembrane helix</keyword>